<keyword evidence="3" id="KW-1185">Reference proteome</keyword>
<evidence type="ECO:0000256" key="1">
    <source>
        <dbReference type="SAM" id="MobiDB-lite"/>
    </source>
</evidence>
<protein>
    <submittedName>
        <fullName evidence="2">Uncharacterized protein</fullName>
    </submittedName>
</protein>
<organism evidence="2 3">
    <name type="scientific">Myodes glareolus</name>
    <name type="common">Bank vole</name>
    <name type="synonym">Clethrionomys glareolus</name>
    <dbReference type="NCBI Taxonomy" id="447135"/>
    <lineage>
        <taxon>Eukaryota</taxon>
        <taxon>Metazoa</taxon>
        <taxon>Chordata</taxon>
        <taxon>Craniata</taxon>
        <taxon>Vertebrata</taxon>
        <taxon>Euteleostomi</taxon>
        <taxon>Mammalia</taxon>
        <taxon>Eutheria</taxon>
        <taxon>Euarchontoglires</taxon>
        <taxon>Glires</taxon>
        <taxon>Rodentia</taxon>
        <taxon>Myomorpha</taxon>
        <taxon>Muroidea</taxon>
        <taxon>Cricetidae</taxon>
        <taxon>Arvicolinae</taxon>
        <taxon>Myodes</taxon>
    </lineage>
</organism>
<feature type="region of interest" description="Disordered" evidence="1">
    <location>
        <begin position="1"/>
        <end position="27"/>
    </location>
</feature>
<gene>
    <name evidence="2" type="ORF">U0070_008246</name>
</gene>
<comment type="caution">
    <text evidence="2">The sequence shown here is derived from an EMBL/GenBank/DDBJ whole genome shotgun (WGS) entry which is preliminary data.</text>
</comment>
<dbReference type="Proteomes" id="UP001488838">
    <property type="component" value="Unassembled WGS sequence"/>
</dbReference>
<accession>A0AAW0I795</accession>
<dbReference type="EMBL" id="JBBHLL010000205">
    <property type="protein sequence ID" value="KAK7810059.1"/>
    <property type="molecule type" value="Genomic_DNA"/>
</dbReference>
<sequence>MQMKPGSERSSSLSTRGRRPTASCVTSASTAQLACPVKKLRPPTLSEDKWPDKKQKLQAAGIVVAIQEFMESLRFGGKEVNCEYFWPQTPSIRGNGKPKQHVRLYLEKTCRHLRKTLLCTYRGGCNEKQTLGGLKRDGAEGAAIAHQRPCHCSPASGDDLFEPRTFHLVGFGLEEPNHIHIDEVSAGNLPGQREAAFYPPPSTSSLEVQGAKTPWTEVDMFLYFLVIKLWHSLGRDFTEPHCINEKSCEQHQVIGSKLLREKSKPPVRPKVPKGLHGTLVLSCIRCAELGDRICRVKPVNLYSLSAKADTVHARHGKYKAMGEGGEKESKRPAKPMMAEKLPRKDQYLEAKRKKTRNHASPSKVAEPPVGPTSSPFTSEAVAAFQGFSSSFRVPEPEAPSSLGNVTERVQAQWCARRCTDGLWKSRKLDSFQFIRTILCTGRTEAQMGALPSKCGQPPSQQPLGNLSGMNPQGGREAPQSDSELTAEEMKAARTRADWHPDLVLLEIVSQGKLAGICGTETDALKPETEKGQDWIVPQGESQNIENSQTNETSIKPLLGTDLGVNVPSVCLQRQLSVSGLGGVLSSAAFFEITCLLRCLPLGQRMPQCRVDNALEPKVYGEIERDDTEPSIPTPTFQEIVARTT</sequence>
<feature type="compositionally biased region" description="Polar residues" evidence="1">
    <location>
        <begin position="457"/>
        <end position="470"/>
    </location>
</feature>
<reference evidence="2 3" key="1">
    <citation type="journal article" date="2023" name="bioRxiv">
        <title>Conserved and derived expression patterns and positive selection on dental genes reveal complex evolutionary context of ever-growing rodent molars.</title>
        <authorList>
            <person name="Calamari Z.T."/>
            <person name="Song A."/>
            <person name="Cohen E."/>
            <person name="Akter M."/>
            <person name="Roy R.D."/>
            <person name="Hallikas O."/>
            <person name="Christensen M.M."/>
            <person name="Li P."/>
            <person name="Marangoni P."/>
            <person name="Jernvall J."/>
            <person name="Klein O.D."/>
        </authorList>
    </citation>
    <scope>NUCLEOTIDE SEQUENCE [LARGE SCALE GENOMIC DNA]</scope>
    <source>
        <strain evidence="2">V071</strain>
    </source>
</reference>
<feature type="region of interest" description="Disordered" evidence="1">
    <location>
        <begin position="315"/>
        <end position="374"/>
    </location>
</feature>
<feature type="region of interest" description="Disordered" evidence="1">
    <location>
        <begin position="448"/>
        <end position="487"/>
    </location>
</feature>
<feature type="non-terminal residue" evidence="2">
    <location>
        <position position="644"/>
    </location>
</feature>
<dbReference type="AlphaFoldDB" id="A0AAW0I795"/>
<name>A0AAW0I795_MYOGA</name>
<proteinExistence type="predicted"/>
<evidence type="ECO:0000313" key="2">
    <source>
        <dbReference type="EMBL" id="KAK7810059.1"/>
    </source>
</evidence>
<feature type="compositionally biased region" description="Basic and acidic residues" evidence="1">
    <location>
        <begin position="340"/>
        <end position="350"/>
    </location>
</feature>
<evidence type="ECO:0000313" key="3">
    <source>
        <dbReference type="Proteomes" id="UP001488838"/>
    </source>
</evidence>